<feature type="region of interest" description="Disordered" evidence="1">
    <location>
        <begin position="575"/>
        <end position="595"/>
    </location>
</feature>
<sequence length="770" mass="83942">MAPHLLSQTHSYYLASTVTLAKAAMTHGQTRPPGHERSSARHRQSPVQPLKDTRCRDCQIGQFPTAPLTSPRDLCPHKREFAPTKNRFSILAELHRKPYKSNWAFEFADAPTSSPRRRGKRGGKHVRPKEITQQPLDHRKSEVDGIDEMCMRMAELSLGEGDNLNFRPRNREKDGQDTFPGSIRHHWLSQFRPDSEKQLGSSAAFVQDKVSKLPQSMQRCLSRDPHAVEMPDFKRKESRFFPLSAFLAAPDPAARHPSSHMSVPPANKLDKPRKQAKAAVLSAAQKAAASAACRALPTRQIVSPPLTIIIRPHVSTPRSHSPLALTSPTQSASTNSPLVHSPFAPLAITPSFTASPTLTTSPIMSAIPSLASSSSIVSTQRSLASTPTGTPPPLPPRPKPALVLSPLQKWAQVSLPLVSPTMSPISLVQTPITSPRPTLPPLEFLPALSPPTSSSYAKLTTPRTDTLEKDTPAASISSVAQMELADFLRMGHANPCWCSLHNPPRLETPPTYDALELKTRPASPVLTLKDPLTMLCKRRDSDIHLDSDSEIESFTMSPSSTSSGFEDLATAEGANFSPRSESESGSESDHDFSEGEQDWTIVAPGPRYGKPPTLSTDDENFGPMVSADSPSPIMVQPWPSPPLTPESDIVSPATFPIVDTDQSTGGIQLMDNNSWSATTTPSKLLPIAASRKRTFSTATSTPKPGPCTLCMTCTCACAQNQSAENTDCEWPTLQEAMTQRRKRQRYSKSQGSEIAAWGGNMWDGVTDWFV</sequence>
<feature type="region of interest" description="Disordered" evidence="1">
    <location>
        <begin position="110"/>
        <end position="140"/>
    </location>
</feature>
<evidence type="ECO:0000313" key="3">
    <source>
        <dbReference type="Proteomes" id="UP000799779"/>
    </source>
</evidence>
<protein>
    <submittedName>
        <fullName evidence="2">Uncharacterized protein</fullName>
    </submittedName>
</protein>
<keyword evidence="3" id="KW-1185">Reference proteome</keyword>
<reference evidence="2" key="1">
    <citation type="journal article" date="2020" name="Stud. Mycol.">
        <title>101 Dothideomycetes genomes: a test case for predicting lifestyles and emergence of pathogens.</title>
        <authorList>
            <person name="Haridas S."/>
            <person name="Albert R."/>
            <person name="Binder M."/>
            <person name="Bloem J."/>
            <person name="Labutti K."/>
            <person name="Salamov A."/>
            <person name="Andreopoulos B."/>
            <person name="Baker S."/>
            <person name="Barry K."/>
            <person name="Bills G."/>
            <person name="Bluhm B."/>
            <person name="Cannon C."/>
            <person name="Castanera R."/>
            <person name="Culley D."/>
            <person name="Daum C."/>
            <person name="Ezra D."/>
            <person name="Gonzalez J."/>
            <person name="Henrissat B."/>
            <person name="Kuo A."/>
            <person name="Liang C."/>
            <person name="Lipzen A."/>
            <person name="Lutzoni F."/>
            <person name="Magnuson J."/>
            <person name="Mondo S."/>
            <person name="Nolan M."/>
            <person name="Ohm R."/>
            <person name="Pangilinan J."/>
            <person name="Park H.-J."/>
            <person name="Ramirez L."/>
            <person name="Alfaro M."/>
            <person name="Sun H."/>
            <person name="Tritt A."/>
            <person name="Yoshinaga Y."/>
            <person name="Zwiers L.-H."/>
            <person name="Turgeon B."/>
            <person name="Goodwin S."/>
            <person name="Spatafora J."/>
            <person name="Crous P."/>
            <person name="Grigoriev I."/>
        </authorList>
    </citation>
    <scope>NUCLEOTIDE SEQUENCE</scope>
    <source>
        <strain evidence="2">CBS 123094</strain>
    </source>
</reference>
<feature type="region of interest" description="Disordered" evidence="1">
    <location>
        <begin position="26"/>
        <end position="52"/>
    </location>
</feature>
<feature type="region of interest" description="Disordered" evidence="1">
    <location>
        <begin position="316"/>
        <end position="336"/>
    </location>
</feature>
<dbReference type="AlphaFoldDB" id="A0A6A5WIR5"/>
<proteinExistence type="predicted"/>
<gene>
    <name evidence="2" type="ORF">P154DRAFT_563613</name>
</gene>
<name>A0A6A5WIR5_9PLEO</name>
<accession>A0A6A5WIR5</accession>
<dbReference type="OrthoDB" id="3798510at2759"/>
<dbReference type="EMBL" id="ML977591">
    <property type="protein sequence ID" value="KAF2000041.1"/>
    <property type="molecule type" value="Genomic_DNA"/>
</dbReference>
<feature type="compositionally biased region" description="Basic residues" evidence="1">
    <location>
        <begin position="115"/>
        <end position="127"/>
    </location>
</feature>
<dbReference type="Proteomes" id="UP000799779">
    <property type="component" value="Unassembled WGS sequence"/>
</dbReference>
<evidence type="ECO:0000313" key="2">
    <source>
        <dbReference type="EMBL" id="KAF2000041.1"/>
    </source>
</evidence>
<feature type="region of interest" description="Disordered" evidence="1">
    <location>
        <begin position="378"/>
        <end position="399"/>
    </location>
</feature>
<feature type="compositionally biased region" description="Pro residues" evidence="1">
    <location>
        <begin position="389"/>
        <end position="399"/>
    </location>
</feature>
<organism evidence="2 3">
    <name type="scientific">Amniculicola lignicola CBS 123094</name>
    <dbReference type="NCBI Taxonomy" id="1392246"/>
    <lineage>
        <taxon>Eukaryota</taxon>
        <taxon>Fungi</taxon>
        <taxon>Dikarya</taxon>
        <taxon>Ascomycota</taxon>
        <taxon>Pezizomycotina</taxon>
        <taxon>Dothideomycetes</taxon>
        <taxon>Pleosporomycetidae</taxon>
        <taxon>Pleosporales</taxon>
        <taxon>Amniculicolaceae</taxon>
        <taxon>Amniculicola</taxon>
    </lineage>
</organism>
<evidence type="ECO:0000256" key="1">
    <source>
        <dbReference type="SAM" id="MobiDB-lite"/>
    </source>
</evidence>